<organism evidence="2 3">
    <name type="scientific">Microbacterium pumilum</name>
    <dbReference type="NCBI Taxonomy" id="344165"/>
    <lineage>
        <taxon>Bacteria</taxon>
        <taxon>Bacillati</taxon>
        <taxon>Actinomycetota</taxon>
        <taxon>Actinomycetes</taxon>
        <taxon>Micrococcales</taxon>
        <taxon>Microbacteriaceae</taxon>
        <taxon>Microbacterium</taxon>
    </lineage>
</organism>
<feature type="domain" description="Aminoglycoside phosphotransferase" evidence="1">
    <location>
        <begin position="29"/>
        <end position="239"/>
    </location>
</feature>
<dbReference type="PANTHER" id="PTHR21310">
    <property type="entry name" value="AMINOGLYCOSIDE PHOSPHOTRANSFERASE-RELATED-RELATED"/>
    <property type="match status" value="1"/>
</dbReference>
<keyword evidence="3" id="KW-1185">Reference proteome</keyword>
<gene>
    <name evidence="2" type="ORF">GCM10009777_01600</name>
</gene>
<dbReference type="Gene3D" id="3.30.200.20">
    <property type="entry name" value="Phosphorylase Kinase, domain 1"/>
    <property type="match status" value="1"/>
</dbReference>
<comment type="caution">
    <text evidence="2">The sequence shown here is derived from an EMBL/GenBank/DDBJ whole genome shotgun (WGS) entry which is preliminary data.</text>
</comment>
<dbReference type="InterPro" id="IPR011009">
    <property type="entry name" value="Kinase-like_dom_sf"/>
</dbReference>
<dbReference type="InterPro" id="IPR002575">
    <property type="entry name" value="Aminoglycoside_PTrfase"/>
</dbReference>
<evidence type="ECO:0000313" key="3">
    <source>
        <dbReference type="Proteomes" id="UP001500326"/>
    </source>
</evidence>
<dbReference type="Gene3D" id="3.90.1200.10">
    <property type="match status" value="1"/>
</dbReference>
<dbReference type="Pfam" id="PF01636">
    <property type="entry name" value="APH"/>
    <property type="match status" value="1"/>
</dbReference>
<reference evidence="2 3" key="1">
    <citation type="journal article" date="2019" name="Int. J. Syst. Evol. Microbiol.">
        <title>The Global Catalogue of Microorganisms (GCM) 10K type strain sequencing project: providing services to taxonomists for standard genome sequencing and annotation.</title>
        <authorList>
            <consortium name="The Broad Institute Genomics Platform"/>
            <consortium name="The Broad Institute Genome Sequencing Center for Infectious Disease"/>
            <person name="Wu L."/>
            <person name="Ma J."/>
        </authorList>
    </citation>
    <scope>NUCLEOTIDE SEQUENCE [LARGE SCALE GENOMIC DNA]</scope>
    <source>
        <strain evidence="2 3">JCM 14902</strain>
    </source>
</reference>
<dbReference type="RefSeq" id="WP_344057583.1">
    <property type="nucleotide sequence ID" value="NZ_BAAAOH010000001.1"/>
</dbReference>
<dbReference type="SUPFAM" id="SSF56112">
    <property type="entry name" value="Protein kinase-like (PK-like)"/>
    <property type="match status" value="1"/>
</dbReference>
<accession>A0ABN2RQJ9</accession>
<evidence type="ECO:0000313" key="2">
    <source>
        <dbReference type="EMBL" id="GAA1973171.1"/>
    </source>
</evidence>
<dbReference type="InterPro" id="IPR051678">
    <property type="entry name" value="AGP_Transferase"/>
</dbReference>
<protein>
    <submittedName>
        <fullName evidence="2">Aminoglycoside phosphotransferase family protein</fullName>
    </submittedName>
</protein>
<proteinExistence type="predicted"/>
<dbReference type="EMBL" id="BAAAOH010000001">
    <property type="protein sequence ID" value="GAA1973171.1"/>
    <property type="molecule type" value="Genomic_DNA"/>
</dbReference>
<dbReference type="PANTHER" id="PTHR21310:SF42">
    <property type="entry name" value="BIFUNCTIONAL AAC_APH"/>
    <property type="match status" value="1"/>
</dbReference>
<sequence length="292" mass="32095">MEIDDALVRRLVSAQFPRWSHLAIRRVTPGGWDNRTFRLGDELLVRLPSADGYAAAVAKEQRWLPAIGPHVPLQVPEPVGHGVPTPEFDRPWSVYRWITGVPAAEAMPDDLDEFAGDVARFLTALADVDATDGPAPGAHSFWRGAHPRVYEEDVVRSLERLDGVIDTVAAREVWDAALGTEITAPAVWFHGDIAHGNLLLREGRLAAVIDFGTSGVGDPACDLAIAWTMFDDSARDVFRCALRWDDDVWVRGRAWALWKAMLVLSDASGSHDPEAEARSSRIVIEKILADAP</sequence>
<dbReference type="Proteomes" id="UP001500326">
    <property type="component" value="Unassembled WGS sequence"/>
</dbReference>
<dbReference type="CDD" id="cd05155">
    <property type="entry name" value="APH_ChoK_like_1"/>
    <property type="match status" value="1"/>
</dbReference>
<name>A0ABN2RQJ9_9MICO</name>
<evidence type="ECO:0000259" key="1">
    <source>
        <dbReference type="Pfam" id="PF01636"/>
    </source>
</evidence>